<dbReference type="PANTHER" id="PTHR11814">
    <property type="entry name" value="SULFATE TRANSPORTER"/>
    <property type="match status" value="1"/>
</dbReference>
<evidence type="ECO:0000256" key="3">
    <source>
        <dbReference type="ARBA" id="ARBA00022989"/>
    </source>
</evidence>
<proteinExistence type="predicted"/>
<dbReference type="Proteomes" id="UP000292052">
    <property type="component" value="Unassembled WGS sequence"/>
</dbReference>
<accession>A0A482VXU5</accession>
<dbReference type="EMBL" id="QDEB01051003">
    <property type="protein sequence ID" value="RZC37615.1"/>
    <property type="molecule type" value="Genomic_DNA"/>
</dbReference>
<evidence type="ECO:0000259" key="6">
    <source>
        <dbReference type="Pfam" id="PF00916"/>
    </source>
</evidence>
<comment type="subcellular location">
    <subcellularLocation>
        <location evidence="1">Membrane</location>
        <topology evidence="1">Multi-pass membrane protein</topology>
    </subcellularLocation>
</comment>
<feature type="transmembrane region" description="Helical" evidence="5">
    <location>
        <begin position="317"/>
        <end position="335"/>
    </location>
</feature>
<dbReference type="CDD" id="cd07042">
    <property type="entry name" value="STAS_SulP_like_sulfate_transporter"/>
    <property type="match status" value="1"/>
</dbReference>
<keyword evidence="3 5" id="KW-1133">Transmembrane helix</keyword>
<reference evidence="7 8" key="1">
    <citation type="submission" date="2017-03" db="EMBL/GenBank/DDBJ databases">
        <title>Genome of the blue death feigning beetle - Asbolus verrucosus.</title>
        <authorList>
            <person name="Rider S.D."/>
        </authorList>
    </citation>
    <scope>NUCLEOTIDE SEQUENCE [LARGE SCALE GENOMIC DNA]</scope>
    <source>
        <strain evidence="7">Butters</strain>
        <tissue evidence="7">Head and leg muscle</tissue>
    </source>
</reference>
<keyword evidence="4 5" id="KW-0472">Membrane</keyword>
<evidence type="ECO:0000256" key="4">
    <source>
        <dbReference type="ARBA" id="ARBA00023136"/>
    </source>
</evidence>
<feature type="transmembrane region" description="Helical" evidence="5">
    <location>
        <begin position="100"/>
        <end position="122"/>
    </location>
</feature>
<dbReference type="InterPro" id="IPR036513">
    <property type="entry name" value="STAS_dom_sf"/>
</dbReference>
<keyword evidence="8" id="KW-1185">Reference proteome</keyword>
<feature type="transmembrane region" description="Helical" evidence="5">
    <location>
        <begin position="382"/>
        <end position="403"/>
    </location>
</feature>
<feature type="transmembrane region" description="Helical" evidence="5">
    <location>
        <begin position="415"/>
        <end position="443"/>
    </location>
</feature>
<dbReference type="InterPro" id="IPR001902">
    <property type="entry name" value="SLC26A/SulP_fam"/>
</dbReference>
<dbReference type="GO" id="GO:0055085">
    <property type="term" value="P:transmembrane transport"/>
    <property type="evidence" value="ECO:0007669"/>
    <property type="project" value="InterPro"/>
</dbReference>
<dbReference type="Gene3D" id="3.30.750.24">
    <property type="entry name" value="STAS domain"/>
    <property type="match status" value="1"/>
</dbReference>
<feature type="transmembrane region" description="Helical" evidence="5">
    <location>
        <begin position="175"/>
        <end position="193"/>
    </location>
</feature>
<evidence type="ECO:0000256" key="2">
    <source>
        <dbReference type="ARBA" id="ARBA00022692"/>
    </source>
</evidence>
<evidence type="ECO:0000256" key="1">
    <source>
        <dbReference type="ARBA" id="ARBA00004141"/>
    </source>
</evidence>
<feature type="non-terminal residue" evidence="7">
    <location>
        <position position="569"/>
    </location>
</feature>
<comment type="caution">
    <text evidence="7">The sequence shown here is derived from an EMBL/GenBank/DDBJ whole genome shotgun (WGS) entry which is preliminary data.</text>
</comment>
<gene>
    <name evidence="7" type="ORF">BDFB_011308</name>
</gene>
<protein>
    <submittedName>
        <fullName evidence="7">Sodium-independent sulfate anion transporter-like</fullName>
    </submittedName>
</protein>
<dbReference type="SUPFAM" id="SSF52091">
    <property type="entry name" value="SpoIIaa-like"/>
    <property type="match status" value="1"/>
</dbReference>
<dbReference type="GO" id="GO:0016020">
    <property type="term" value="C:membrane"/>
    <property type="evidence" value="ECO:0007669"/>
    <property type="project" value="UniProtKB-SubCell"/>
</dbReference>
<dbReference type="InterPro" id="IPR011547">
    <property type="entry name" value="SLC26A/SulP_dom"/>
</dbReference>
<feature type="transmembrane region" description="Helical" evidence="5">
    <location>
        <begin position="214"/>
        <end position="239"/>
    </location>
</feature>
<organism evidence="7 8">
    <name type="scientific">Asbolus verrucosus</name>
    <name type="common">Desert ironclad beetle</name>
    <dbReference type="NCBI Taxonomy" id="1661398"/>
    <lineage>
        <taxon>Eukaryota</taxon>
        <taxon>Metazoa</taxon>
        <taxon>Ecdysozoa</taxon>
        <taxon>Arthropoda</taxon>
        <taxon>Hexapoda</taxon>
        <taxon>Insecta</taxon>
        <taxon>Pterygota</taxon>
        <taxon>Neoptera</taxon>
        <taxon>Endopterygota</taxon>
        <taxon>Coleoptera</taxon>
        <taxon>Polyphaga</taxon>
        <taxon>Cucujiformia</taxon>
        <taxon>Tenebrionidae</taxon>
        <taxon>Pimeliinae</taxon>
        <taxon>Asbolus</taxon>
    </lineage>
</organism>
<dbReference type="OrthoDB" id="288203at2759"/>
<dbReference type="AlphaFoldDB" id="A0A482VXU5"/>
<feature type="transmembrane region" description="Helical" evidence="5">
    <location>
        <begin position="283"/>
        <end position="305"/>
    </location>
</feature>
<feature type="transmembrane region" description="Helical" evidence="5">
    <location>
        <begin position="355"/>
        <end position="375"/>
    </location>
</feature>
<feature type="domain" description="SLC26A/SulP transporter" evidence="6">
    <location>
        <begin position="25"/>
        <end position="414"/>
    </location>
</feature>
<evidence type="ECO:0000256" key="5">
    <source>
        <dbReference type="SAM" id="Phobius"/>
    </source>
</evidence>
<dbReference type="Pfam" id="PF00916">
    <property type="entry name" value="Sulfate_transp"/>
    <property type="match status" value="1"/>
</dbReference>
<keyword evidence="2 5" id="KW-0812">Transmembrane</keyword>
<evidence type="ECO:0000313" key="7">
    <source>
        <dbReference type="EMBL" id="RZC37615.1"/>
    </source>
</evidence>
<dbReference type="STRING" id="1661398.A0A482VXU5"/>
<name>A0A482VXU5_ASBVE</name>
<evidence type="ECO:0000313" key="8">
    <source>
        <dbReference type="Proteomes" id="UP000292052"/>
    </source>
</evidence>
<sequence>VDYKKLIKKRIPITNWLPEYTLSLLLQDILAGLTVGMTEIPQGIAYAVVAGLPPEYGLYSGLLDGFIYAVFGGCKDLNIGPTSILSLMLQPHVAKMGPEAALLITFLSGVVIFLLGIMHLGFVVQFFSYPIVAGFICAGSLQIASSQIKSLLGIPGKAEAFLESWESVFANIDQINKWDAILGVTSILLLVLLKKINAFGSLRHRPDWSKSRNLLGKVVFMLSLSKNALIVIIGTLIAYSLSAESPFRITGEVSGGFPPFHPPSFSTNFNGTEYDFVDLIRNYGASSAFIPLVSILEAISIAKAFSKGKTLDATQEMLALGLCNMIGSFAGSMPVTGSFTRSAVNNASGVRTTLAGVFTSSLLLLAIAFLTPSFYYVPKATLAAVIICAMFYLFDFEAFVLLWKTKKSDFVPFLTTFFCCLFISIEYGILIGTGVNLLFVLYASARPKLTIVKESKVFVITPKDTLYFPAAEYMRDTVLSCEGENSVVIIDGKYIRDMDITVAKSLMVTTQELMVKKQKIVFLNFKPSVIDVCVGVDKNLESYFYSGDDVNSFVKGELLQPPQMRSFIF</sequence>
<feature type="non-terminal residue" evidence="7">
    <location>
        <position position="1"/>
    </location>
</feature>